<dbReference type="EMBL" id="JBAFSM010000036">
    <property type="protein sequence ID" value="MEG3438847.1"/>
    <property type="molecule type" value="Genomic_DNA"/>
</dbReference>
<comment type="caution">
    <text evidence="1">The sequence shown here is derived from an EMBL/GenBank/DDBJ whole genome shotgun (WGS) entry which is preliminary data.</text>
</comment>
<dbReference type="InterPro" id="IPR010106">
    <property type="entry name" value="RpnA"/>
</dbReference>
<evidence type="ECO:0000313" key="2">
    <source>
        <dbReference type="Proteomes" id="UP001328733"/>
    </source>
</evidence>
<organism evidence="1 2">
    <name type="scientific">Pannus brasiliensis CCIBt3594</name>
    <dbReference type="NCBI Taxonomy" id="1427578"/>
    <lineage>
        <taxon>Bacteria</taxon>
        <taxon>Bacillati</taxon>
        <taxon>Cyanobacteriota</taxon>
        <taxon>Cyanophyceae</taxon>
        <taxon>Oscillatoriophycideae</taxon>
        <taxon>Chroococcales</taxon>
        <taxon>Microcystaceae</taxon>
        <taxon>Pannus</taxon>
    </lineage>
</organism>
<keyword evidence="2" id="KW-1185">Reference proteome</keyword>
<accession>A0AAW9QX48</accession>
<dbReference type="NCBIfam" id="TIGR01784">
    <property type="entry name" value="T_den_put_tspse"/>
    <property type="match status" value="1"/>
</dbReference>
<reference evidence="1 2" key="1">
    <citation type="submission" date="2024-01" db="EMBL/GenBank/DDBJ databases">
        <title>Genomic insights into the taxonomy and metabolism of the cyanobacterium Pannus brasiliensis CCIBt3594.</title>
        <authorList>
            <person name="Machado M."/>
            <person name="Botero N.B."/>
            <person name="Andreote A.P.D."/>
            <person name="Feitosa A.M.T."/>
            <person name="Popin R."/>
            <person name="Sivonen K."/>
            <person name="Fiore M.F."/>
        </authorList>
    </citation>
    <scope>NUCLEOTIDE SEQUENCE [LARGE SCALE GENOMIC DNA]</scope>
    <source>
        <strain evidence="1 2">CCIBt3594</strain>
    </source>
</reference>
<name>A0AAW9QX48_9CHRO</name>
<dbReference type="PANTHER" id="PTHR34613:SF1">
    <property type="entry name" value="SLL6017 PROTEIN"/>
    <property type="match status" value="1"/>
</dbReference>
<evidence type="ECO:0000313" key="1">
    <source>
        <dbReference type="EMBL" id="MEG3438847.1"/>
    </source>
</evidence>
<dbReference type="AlphaFoldDB" id="A0AAW9QX48"/>
<gene>
    <name evidence="1" type="ORF">V0288_17095</name>
</gene>
<dbReference type="Proteomes" id="UP001328733">
    <property type="component" value="Unassembled WGS sequence"/>
</dbReference>
<dbReference type="PANTHER" id="PTHR34613">
    <property type="entry name" value="SLL0800 PROTEIN"/>
    <property type="match status" value="1"/>
</dbReference>
<proteinExistence type="predicted"/>
<protein>
    <submittedName>
        <fullName evidence="1">Rpn family recombination-promoting nuclease/putative transposase</fullName>
    </submittedName>
</protein>
<dbReference type="RefSeq" id="WP_332866330.1">
    <property type="nucleotide sequence ID" value="NZ_JBAFSM010000036.1"/>
</dbReference>
<sequence>MFDNICKFIAENFRDDLATWLLGSPVPLNVLDPAELAVDPIRADSLIFLQSEQLILHTEFQTAPDPDIPFRMLDYRVRLHRRHPRKEARQVVIYLRPTDSPLVRQDSFHLRNTSHTFEVIRLWEQPTESFFSLPGLLPFAVLSDTDNPEQVLTRVSRSLESLSPNRVKSNLAAASSILAGLVLNREIIDRILRSDIMRESVIYQRILEEGREEGREEGEARGREEKARQIARKMFLAGFSIEEIARLTDLSPAMLEDLQRQSRER</sequence>